<comment type="similarity">
    <text evidence="2">Belongs to the bacterial solute-binding protein 5 family.</text>
</comment>
<keyword evidence="5" id="KW-0571">Peptide transport</keyword>
<evidence type="ECO:0000256" key="4">
    <source>
        <dbReference type="ARBA" id="ARBA00022729"/>
    </source>
</evidence>
<proteinExistence type="inferred from homology"/>
<sequence length="562" mass="61972">MEIAILVTAYKLEGHDLKTQQKWLVVAAAALTFVLTACGTQSSKDSSSSSKQQVWHRMEADVLQTLDPSKASEGVSGQAIIDTMNGLYKYYGHDLQPAMATKIVKPTNNGLTYTFTLRNAKWSDGTPVTTQDFVFAWQRTVDPATKSTQANMYSGIKNADDIRAGKKPATDLGIKAINDKTLEVTLEHPIPYFNSLLNNVAFFPQPAKKVKAWGAKYGTKSQYTLSNGAFKSKGWTGTGDKWTEVKNTNYWNKKNVHLTQIDVQVVKDTNTALDLYRTGKLDDANLTGQLAAQQKGKTGYVATKRARTYFLELNENKVPAFKNTKIRQAISMAINRDSFVKNVLADGSIVARGITPADLSQLPDSSTDYATAVAKNTKAITTYNKKKAQTLWAEGLKEFGTKTVDVELLGDDVDAVKAAQEYLQGTLQENLPGLKISIASVPAKNRQQRAATHDFDMVLSTWGADYPDPNTYLDLFTSSSEYNHGQWQNADYDKLMAKSNGADANNPTARFKDMTEAEQLLVNQAGAIPLYQLVAARMVNPKIHDLKTSPGNSFNFVYAYLK</sequence>
<protein>
    <submittedName>
        <fullName evidence="7">Dipeptide-binding protein DppE</fullName>
    </submittedName>
</protein>
<comment type="subcellular location">
    <subcellularLocation>
        <location evidence="1">Cell envelope</location>
    </subcellularLocation>
</comment>
<evidence type="ECO:0000313" key="8">
    <source>
        <dbReference type="Proteomes" id="UP000284123"/>
    </source>
</evidence>
<dbReference type="SUPFAM" id="SSF53850">
    <property type="entry name" value="Periplasmic binding protein-like II"/>
    <property type="match status" value="1"/>
</dbReference>
<evidence type="ECO:0000256" key="1">
    <source>
        <dbReference type="ARBA" id="ARBA00004196"/>
    </source>
</evidence>
<evidence type="ECO:0000313" key="7">
    <source>
        <dbReference type="EMBL" id="RNE32286.1"/>
    </source>
</evidence>
<keyword evidence="5" id="KW-0653">Protein transport</keyword>
<dbReference type="CDD" id="cd08504">
    <property type="entry name" value="PBP2_OppA"/>
    <property type="match status" value="1"/>
</dbReference>
<dbReference type="GO" id="GO:0015833">
    <property type="term" value="P:peptide transport"/>
    <property type="evidence" value="ECO:0007669"/>
    <property type="project" value="UniProtKB-KW"/>
</dbReference>
<dbReference type="PANTHER" id="PTHR30290">
    <property type="entry name" value="PERIPLASMIC BINDING COMPONENT OF ABC TRANSPORTER"/>
    <property type="match status" value="1"/>
</dbReference>
<dbReference type="GO" id="GO:1904680">
    <property type="term" value="F:peptide transmembrane transporter activity"/>
    <property type="evidence" value="ECO:0007669"/>
    <property type="project" value="TreeGrafter"/>
</dbReference>
<dbReference type="EMBL" id="LKGI01000044">
    <property type="protein sequence ID" value="RNE32286.1"/>
    <property type="molecule type" value="Genomic_DNA"/>
</dbReference>
<evidence type="ECO:0000256" key="3">
    <source>
        <dbReference type="ARBA" id="ARBA00022448"/>
    </source>
</evidence>
<feature type="domain" description="Solute-binding protein family 5" evidence="6">
    <location>
        <begin position="95"/>
        <end position="482"/>
    </location>
</feature>
<dbReference type="Pfam" id="PF00496">
    <property type="entry name" value="SBP_bac_5"/>
    <property type="match status" value="1"/>
</dbReference>
<name>A0A8B3GUP2_LACPA</name>
<comment type="caution">
    <text evidence="7">The sequence shown here is derived from an EMBL/GenBank/DDBJ whole genome shotgun (WGS) entry which is preliminary data.</text>
</comment>
<dbReference type="InterPro" id="IPR039424">
    <property type="entry name" value="SBP_5"/>
</dbReference>
<dbReference type="AlphaFoldDB" id="A0A8B3GUP2"/>
<organism evidence="7 8">
    <name type="scientific">Lacticaseibacillus paracasei</name>
    <name type="common">Lactobacillus paracasei</name>
    <dbReference type="NCBI Taxonomy" id="1597"/>
    <lineage>
        <taxon>Bacteria</taxon>
        <taxon>Bacillati</taxon>
        <taxon>Bacillota</taxon>
        <taxon>Bacilli</taxon>
        <taxon>Lactobacillales</taxon>
        <taxon>Lactobacillaceae</taxon>
        <taxon>Lacticaseibacillus</taxon>
    </lineage>
</organism>
<gene>
    <name evidence="7" type="ORF">FAM6012_00727</name>
</gene>
<dbReference type="GO" id="GO:0043190">
    <property type="term" value="C:ATP-binding cassette (ABC) transporter complex"/>
    <property type="evidence" value="ECO:0007669"/>
    <property type="project" value="InterPro"/>
</dbReference>
<keyword evidence="4" id="KW-0732">Signal</keyword>
<evidence type="ECO:0000256" key="5">
    <source>
        <dbReference type="ARBA" id="ARBA00022856"/>
    </source>
</evidence>
<dbReference type="PANTHER" id="PTHR30290:SF10">
    <property type="entry name" value="PERIPLASMIC OLIGOPEPTIDE-BINDING PROTEIN-RELATED"/>
    <property type="match status" value="1"/>
</dbReference>
<accession>A0A8B3GUP2</accession>
<evidence type="ECO:0000256" key="2">
    <source>
        <dbReference type="ARBA" id="ARBA00005695"/>
    </source>
</evidence>
<dbReference type="FunFam" id="3.10.105.10:FF:000001">
    <property type="entry name" value="Oligopeptide ABC transporter, oligopeptide-binding protein"/>
    <property type="match status" value="1"/>
</dbReference>
<evidence type="ECO:0000259" key="6">
    <source>
        <dbReference type="Pfam" id="PF00496"/>
    </source>
</evidence>
<dbReference type="PIRSF" id="PIRSF002741">
    <property type="entry name" value="MppA"/>
    <property type="match status" value="1"/>
</dbReference>
<dbReference type="Gene3D" id="3.90.76.10">
    <property type="entry name" value="Dipeptide-binding Protein, Domain 1"/>
    <property type="match status" value="1"/>
</dbReference>
<dbReference type="InterPro" id="IPR030678">
    <property type="entry name" value="Peptide/Ni-bd"/>
</dbReference>
<reference evidence="7 8" key="1">
    <citation type="journal article" date="2018" name="Front. Microbiol.">
        <title>Conversion of Methionine to Cysteine in Lactobacillus paracasei Depends on the Highly Mobile cysK-ctl-cysE Gene Cluster.</title>
        <authorList>
            <person name="Wuthrich D."/>
            <person name="Irmler S."/>
            <person name="Berthoud H."/>
            <person name="Guggenbuhl B."/>
            <person name="Eugster E."/>
            <person name="Bruggmann R."/>
        </authorList>
    </citation>
    <scope>NUCLEOTIDE SEQUENCE [LARGE SCALE GENOMIC DNA]</scope>
    <source>
        <strain evidence="7 8">FAM6012</strain>
    </source>
</reference>
<dbReference type="Gene3D" id="3.40.190.10">
    <property type="entry name" value="Periplasmic binding protein-like II"/>
    <property type="match status" value="1"/>
</dbReference>
<dbReference type="Proteomes" id="UP000284123">
    <property type="component" value="Unassembled WGS sequence"/>
</dbReference>
<dbReference type="GO" id="GO:0030288">
    <property type="term" value="C:outer membrane-bounded periplasmic space"/>
    <property type="evidence" value="ECO:0007669"/>
    <property type="project" value="UniProtKB-ARBA"/>
</dbReference>
<dbReference type="InterPro" id="IPR000914">
    <property type="entry name" value="SBP_5_dom"/>
</dbReference>
<dbReference type="FunFam" id="3.90.76.10:FF:000001">
    <property type="entry name" value="Oligopeptide ABC transporter substrate-binding protein"/>
    <property type="match status" value="1"/>
</dbReference>
<keyword evidence="3" id="KW-0813">Transport</keyword>
<dbReference type="Gene3D" id="3.10.105.10">
    <property type="entry name" value="Dipeptide-binding Protein, Domain 3"/>
    <property type="match status" value="1"/>
</dbReference>